<dbReference type="PANTHER" id="PTHR30478:SF0">
    <property type="entry name" value="BETA SLIDING CLAMP"/>
    <property type="match status" value="1"/>
</dbReference>
<dbReference type="GO" id="GO:0009360">
    <property type="term" value="C:DNA polymerase III complex"/>
    <property type="evidence" value="ECO:0007669"/>
    <property type="project" value="InterPro"/>
</dbReference>
<accession>A0A1G2R2P1</accession>
<evidence type="ECO:0000313" key="14">
    <source>
        <dbReference type="Proteomes" id="UP000178092"/>
    </source>
</evidence>
<evidence type="ECO:0000256" key="4">
    <source>
        <dbReference type="ARBA" id="ARBA00022679"/>
    </source>
</evidence>
<dbReference type="GO" id="GO:0005737">
    <property type="term" value="C:cytoplasm"/>
    <property type="evidence" value="ECO:0007669"/>
    <property type="project" value="UniProtKB-SubCell"/>
</dbReference>
<comment type="subunit">
    <text evidence="9">Forms a ring-shaped head-to-tail homodimer around DNA.</text>
</comment>
<evidence type="ECO:0000259" key="11">
    <source>
        <dbReference type="Pfam" id="PF02767"/>
    </source>
</evidence>
<evidence type="ECO:0000256" key="2">
    <source>
        <dbReference type="ARBA" id="ARBA00010752"/>
    </source>
</evidence>
<evidence type="ECO:0000259" key="12">
    <source>
        <dbReference type="Pfam" id="PF02768"/>
    </source>
</evidence>
<feature type="domain" description="DNA polymerase III beta sliding clamp C-terminal" evidence="12">
    <location>
        <begin position="254"/>
        <end position="374"/>
    </location>
</feature>
<dbReference type="InterPro" id="IPR001001">
    <property type="entry name" value="DNA_polIII_beta"/>
</dbReference>
<dbReference type="Pfam" id="PF02768">
    <property type="entry name" value="DNA_pol3_beta_3"/>
    <property type="match status" value="1"/>
</dbReference>
<dbReference type="Pfam" id="PF00712">
    <property type="entry name" value="DNA_pol3_beta"/>
    <property type="match status" value="1"/>
</dbReference>
<organism evidence="13 14">
    <name type="scientific">Candidatus Wildermuthbacteria bacterium RIFCSPHIGHO2_02_FULL_45_25</name>
    <dbReference type="NCBI Taxonomy" id="1802450"/>
    <lineage>
        <taxon>Bacteria</taxon>
        <taxon>Candidatus Wildermuthiibacteriota</taxon>
    </lineage>
</organism>
<evidence type="ECO:0000256" key="3">
    <source>
        <dbReference type="ARBA" id="ARBA00022490"/>
    </source>
</evidence>
<evidence type="ECO:0000256" key="7">
    <source>
        <dbReference type="ARBA" id="ARBA00022932"/>
    </source>
</evidence>
<dbReference type="SUPFAM" id="SSF55979">
    <property type="entry name" value="DNA clamp"/>
    <property type="match status" value="3"/>
</dbReference>
<dbReference type="NCBIfam" id="TIGR00663">
    <property type="entry name" value="dnan"/>
    <property type="match status" value="1"/>
</dbReference>
<keyword evidence="7 9" id="KW-0239">DNA-directed DNA polymerase</keyword>
<sequence length="375" mass="41216">MDALVSKSKLKEALAIAERAAAKSATLPVLSNVLLSAEKNIVQVSATDLEIGLTYAFLATTKQDGKVVIAPRLLSPLLQVIATDQIQLGREGHDLLVEAKEYHTSIRSLDPEEFPIIPSPKGEEDRVDVDCRVLCKGLSHVVGMTGQSQARPEISGVLFVFEKGGLKMAATDSFRLAEKRLVFEKEQPFEGSFILPQKAARELVAIFGELPGKMTISLSPVQAAFMYESEDKASGVRIQLVSRLIEGEYPRYQDIIPEDYKTKIAISRAEFTDHIKAASIFAGKTNEIHLVIDPKQKELVVTAQSPEAGAHKARLAADIQGEYMEIAFNWRFLVDGLAQMKSENAELKFSSEEGPAVILPMGEDDYLYLAMPIRA</sequence>
<evidence type="ECO:0000256" key="8">
    <source>
        <dbReference type="ARBA" id="ARBA00023125"/>
    </source>
</evidence>
<protein>
    <recommendedName>
        <fullName evidence="9">Beta sliding clamp</fullName>
    </recommendedName>
</protein>
<dbReference type="InterPro" id="IPR022634">
    <property type="entry name" value="DNA_polIII_beta_N"/>
</dbReference>
<dbReference type="Pfam" id="PF02767">
    <property type="entry name" value="DNA_pol3_beta_2"/>
    <property type="match status" value="1"/>
</dbReference>
<dbReference type="GO" id="GO:0003677">
    <property type="term" value="F:DNA binding"/>
    <property type="evidence" value="ECO:0007669"/>
    <property type="project" value="UniProtKB-UniRule"/>
</dbReference>
<gene>
    <name evidence="13" type="ORF">A3C04_01860</name>
</gene>
<evidence type="ECO:0000256" key="6">
    <source>
        <dbReference type="ARBA" id="ARBA00022705"/>
    </source>
</evidence>
<dbReference type="SMART" id="SM00480">
    <property type="entry name" value="POL3Bc"/>
    <property type="match status" value="1"/>
</dbReference>
<evidence type="ECO:0000313" key="13">
    <source>
        <dbReference type="EMBL" id="OHA66351.1"/>
    </source>
</evidence>
<feature type="domain" description="DNA polymerase III beta sliding clamp N-terminal" evidence="10">
    <location>
        <begin position="3"/>
        <end position="118"/>
    </location>
</feature>
<dbReference type="InterPro" id="IPR046938">
    <property type="entry name" value="DNA_clamp_sf"/>
</dbReference>
<comment type="caution">
    <text evidence="13">The sequence shown here is derived from an EMBL/GenBank/DDBJ whole genome shotgun (WGS) entry which is preliminary data.</text>
</comment>
<name>A0A1G2R2P1_9BACT</name>
<keyword evidence="5 9" id="KW-0548">Nucleotidyltransferase</keyword>
<dbReference type="Proteomes" id="UP000178092">
    <property type="component" value="Unassembled WGS sequence"/>
</dbReference>
<evidence type="ECO:0000259" key="10">
    <source>
        <dbReference type="Pfam" id="PF00712"/>
    </source>
</evidence>
<keyword evidence="6 9" id="KW-0235">DNA replication</keyword>
<dbReference type="PIRSF" id="PIRSF000804">
    <property type="entry name" value="DNA_pol_III_b"/>
    <property type="match status" value="1"/>
</dbReference>
<dbReference type="Gene3D" id="3.10.150.10">
    <property type="entry name" value="DNA Polymerase III, subunit A, domain 2"/>
    <property type="match status" value="1"/>
</dbReference>
<comment type="similarity">
    <text evidence="2 9">Belongs to the beta sliding clamp family.</text>
</comment>
<comment type="subcellular location">
    <subcellularLocation>
        <location evidence="1 9">Cytoplasm</location>
    </subcellularLocation>
</comment>
<dbReference type="InterPro" id="IPR022637">
    <property type="entry name" value="DNA_polIII_beta_cen"/>
</dbReference>
<keyword evidence="4 9" id="KW-0808">Transferase</keyword>
<dbReference type="AlphaFoldDB" id="A0A1G2R2P1"/>
<dbReference type="InterPro" id="IPR022635">
    <property type="entry name" value="DNA_polIII_beta_C"/>
</dbReference>
<dbReference type="EMBL" id="MHTV01000035">
    <property type="protein sequence ID" value="OHA66351.1"/>
    <property type="molecule type" value="Genomic_DNA"/>
</dbReference>
<keyword evidence="3 9" id="KW-0963">Cytoplasm</keyword>
<dbReference type="GO" id="GO:0008408">
    <property type="term" value="F:3'-5' exonuclease activity"/>
    <property type="evidence" value="ECO:0007669"/>
    <property type="project" value="InterPro"/>
</dbReference>
<dbReference type="CDD" id="cd00140">
    <property type="entry name" value="beta_clamp"/>
    <property type="match status" value="1"/>
</dbReference>
<comment type="function">
    <text evidence="9">Confers DNA tethering and processivity to DNA polymerases and other proteins. Acts as a clamp, forming a ring around DNA (a reaction catalyzed by the clamp-loading complex) which diffuses in an ATP-independent manner freely and bidirectionally along dsDNA. Initially characterized for its ability to contact the catalytic subunit of DNA polymerase III (Pol III), a complex, multichain enzyme responsible for most of the replicative synthesis in bacteria; Pol III exhibits 3'-5' exonuclease proofreading activity. The beta chain is required for initiation of replication as well as for processivity of DNA replication.</text>
</comment>
<feature type="domain" description="DNA polymerase III beta sliding clamp central" evidence="11">
    <location>
        <begin position="145"/>
        <end position="250"/>
    </location>
</feature>
<keyword evidence="8" id="KW-0238">DNA-binding</keyword>
<proteinExistence type="inferred from homology"/>
<dbReference type="PANTHER" id="PTHR30478">
    <property type="entry name" value="DNA POLYMERASE III SUBUNIT BETA"/>
    <property type="match status" value="1"/>
</dbReference>
<dbReference type="GO" id="GO:0006271">
    <property type="term" value="P:DNA strand elongation involved in DNA replication"/>
    <property type="evidence" value="ECO:0007669"/>
    <property type="project" value="TreeGrafter"/>
</dbReference>
<dbReference type="Gene3D" id="3.70.10.10">
    <property type="match status" value="1"/>
</dbReference>
<reference evidence="13 14" key="1">
    <citation type="journal article" date="2016" name="Nat. Commun.">
        <title>Thousands of microbial genomes shed light on interconnected biogeochemical processes in an aquifer system.</title>
        <authorList>
            <person name="Anantharaman K."/>
            <person name="Brown C.T."/>
            <person name="Hug L.A."/>
            <person name="Sharon I."/>
            <person name="Castelle C.J."/>
            <person name="Probst A.J."/>
            <person name="Thomas B.C."/>
            <person name="Singh A."/>
            <person name="Wilkins M.J."/>
            <person name="Karaoz U."/>
            <person name="Brodie E.L."/>
            <person name="Williams K.H."/>
            <person name="Hubbard S.S."/>
            <person name="Banfield J.F."/>
        </authorList>
    </citation>
    <scope>NUCLEOTIDE SEQUENCE [LARGE SCALE GENOMIC DNA]</scope>
</reference>
<evidence type="ECO:0000256" key="9">
    <source>
        <dbReference type="PIRNR" id="PIRNR000804"/>
    </source>
</evidence>
<evidence type="ECO:0000256" key="5">
    <source>
        <dbReference type="ARBA" id="ARBA00022695"/>
    </source>
</evidence>
<evidence type="ECO:0000256" key="1">
    <source>
        <dbReference type="ARBA" id="ARBA00004496"/>
    </source>
</evidence>
<dbReference type="GO" id="GO:0003887">
    <property type="term" value="F:DNA-directed DNA polymerase activity"/>
    <property type="evidence" value="ECO:0007669"/>
    <property type="project" value="UniProtKB-UniRule"/>
</dbReference>